<dbReference type="InterPro" id="IPR011650">
    <property type="entry name" value="Peptidase_M20_dimer"/>
</dbReference>
<dbReference type="eggNOG" id="COG1473">
    <property type="taxonomic scope" value="Bacteria"/>
</dbReference>
<dbReference type="AlphaFoldDB" id="M7NZC7"/>
<feature type="domain" description="Peptidase M20 dimerisation" evidence="3">
    <location>
        <begin position="190"/>
        <end position="281"/>
    </location>
</feature>
<dbReference type="InterPro" id="IPR002933">
    <property type="entry name" value="Peptidase_M20"/>
</dbReference>
<dbReference type="EC" id="3.5.1.14" evidence="4"/>
<keyword evidence="5" id="KW-1185">Reference proteome</keyword>
<protein>
    <submittedName>
        <fullName evidence="4">N-acyl-L-amino acid amidohydrolase</fullName>
        <ecNumber evidence="4">3.5.1.14</ecNumber>
    </submittedName>
</protein>
<feature type="binding site" evidence="2">
    <location>
        <position position="105"/>
    </location>
    <ligand>
        <name>Mn(2+)</name>
        <dbReference type="ChEBI" id="CHEBI:29035"/>
        <label>2</label>
    </ligand>
</feature>
<keyword evidence="2" id="KW-0464">Manganese</keyword>
<evidence type="ECO:0000259" key="3">
    <source>
        <dbReference type="Pfam" id="PF07687"/>
    </source>
</evidence>
<name>M7NZC7_9BACL</name>
<evidence type="ECO:0000313" key="5">
    <source>
        <dbReference type="Proteomes" id="UP000011919"/>
    </source>
</evidence>
<keyword evidence="2" id="KW-0479">Metal-binding</keyword>
<dbReference type="Pfam" id="PF01546">
    <property type="entry name" value="Peptidase_M20"/>
    <property type="match status" value="1"/>
</dbReference>
<dbReference type="EMBL" id="AOFT01000004">
    <property type="protein sequence ID" value="EMR07025.1"/>
    <property type="molecule type" value="Genomic_DNA"/>
</dbReference>
<proteinExistence type="predicted"/>
<evidence type="ECO:0000256" key="1">
    <source>
        <dbReference type="ARBA" id="ARBA00022801"/>
    </source>
</evidence>
<dbReference type="GO" id="GO:0004046">
    <property type="term" value="F:aminoacylase activity"/>
    <property type="evidence" value="ECO:0007669"/>
    <property type="project" value="UniProtKB-EC"/>
</dbReference>
<dbReference type="Proteomes" id="UP000011919">
    <property type="component" value="Unassembled WGS sequence"/>
</dbReference>
<dbReference type="GO" id="GO:0046872">
    <property type="term" value="F:metal ion binding"/>
    <property type="evidence" value="ECO:0007669"/>
    <property type="project" value="UniProtKB-KW"/>
</dbReference>
<dbReference type="PANTHER" id="PTHR11014">
    <property type="entry name" value="PEPTIDASE M20 FAMILY MEMBER"/>
    <property type="match status" value="1"/>
</dbReference>
<dbReference type="SUPFAM" id="SSF55031">
    <property type="entry name" value="Bacterial exopeptidase dimerisation domain"/>
    <property type="match status" value="1"/>
</dbReference>
<dbReference type="SUPFAM" id="SSF53187">
    <property type="entry name" value="Zn-dependent exopeptidases"/>
    <property type="match status" value="1"/>
</dbReference>
<accession>M7NZC7</accession>
<comment type="caution">
    <text evidence="4">The sequence shown here is derived from an EMBL/GenBank/DDBJ whole genome shotgun (WGS) entry which is preliminary data.</text>
</comment>
<gene>
    <name evidence="4" type="primary">amaA_2</name>
    <name evidence="4" type="ORF">C772_01161</name>
</gene>
<feature type="binding site" evidence="2">
    <location>
        <position position="365"/>
    </location>
    <ligand>
        <name>Mn(2+)</name>
        <dbReference type="ChEBI" id="CHEBI:29035"/>
        <label>2</label>
    </ligand>
</feature>
<feature type="binding site" evidence="2">
    <location>
        <position position="107"/>
    </location>
    <ligand>
        <name>Mn(2+)</name>
        <dbReference type="ChEBI" id="CHEBI:29035"/>
        <label>2</label>
    </ligand>
</feature>
<sequence>MVTRDTIDHAADRIRQKVIGWRRHLHQYPELSFEEHETARFVEETLKTFSGLEVTRPTPTSVLARLIGSKPGKTLAIRADMDALPIQEENEVKYKSIHPGNMHACGHDGHTAMLLGTANILAGMKDDLNGEIRFIFQHGEEQLPGGADELVQVGVMENVDAVIGAHLWAPIETGKVFTKSGPLMAAADIFRIRINGRGGHSAVPHETVDALAIGTQVVGNLQHILSRQTDPFETLVVSVTKFTAGTSHSIIPDTAEITGSVRSFNEDVRKQVPKQMERIIKGVTDAHGAMYELDYEYGYRPVMNEENITGLMETTITDTLGADALLRLNPMMISEDFSRYQQEAPGCFILIGAGNAEKGITYPHHHPKFEMDEEALDIGVRLFVGAALAFLEGIQT</sequence>
<dbReference type="GO" id="GO:0050118">
    <property type="term" value="F:N-acetyldiaminopimelate deacetylase activity"/>
    <property type="evidence" value="ECO:0007669"/>
    <property type="project" value="UniProtKB-ARBA"/>
</dbReference>
<feature type="binding site" evidence="2">
    <location>
        <position position="141"/>
    </location>
    <ligand>
        <name>Mn(2+)</name>
        <dbReference type="ChEBI" id="CHEBI:29035"/>
        <label>2</label>
    </ligand>
</feature>
<dbReference type="GO" id="GO:0019877">
    <property type="term" value="P:diaminopimelate biosynthetic process"/>
    <property type="evidence" value="ECO:0007669"/>
    <property type="project" value="UniProtKB-ARBA"/>
</dbReference>
<dbReference type="Gene3D" id="3.40.630.10">
    <property type="entry name" value="Zn peptidases"/>
    <property type="match status" value="1"/>
</dbReference>
<dbReference type="Gene3D" id="3.30.70.360">
    <property type="match status" value="1"/>
</dbReference>
<dbReference type="NCBIfam" id="TIGR01891">
    <property type="entry name" value="amidohydrolases"/>
    <property type="match status" value="1"/>
</dbReference>
<evidence type="ECO:0000256" key="2">
    <source>
        <dbReference type="PIRSR" id="PIRSR005962-1"/>
    </source>
</evidence>
<dbReference type="PANTHER" id="PTHR11014:SF63">
    <property type="entry name" value="METALLOPEPTIDASE, PUTATIVE (AFU_ORTHOLOGUE AFUA_6G09600)-RELATED"/>
    <property type="match status" value="1"/>
</dbReference>
<dbReference type="OrthoDB" id="2416606at2"/>
<dbReference type="Pfam" id="PF07687">
    <property type="entry name" value="M20_dimer"/>
    <property type="match status" value="1"/>
</dbReference>
<dbReference type="InterPro" id="IPR017439">
    <property type="entry name" value="Amidohydrolase"/>
</dbReference>
<reference evidence="4 5" key="1">
    <citation type="journal article" date="2013" name="Genome Announc.">
        <title>Draft Genome Sequence of Bhargavaea cecembensis Strain DSE10T, Isolated from a Deep-Sea Sediment Sample Collected at a Depth of 5,904 m from the Chagos-Laccadive Ridge System in the Indian Ocean.</title>
        <authorList>
            <person name="Shivaji S."/>
            <person name="Ara S."/>
            <person name="Begum Z."/>
            <person name="Ruth M."/>
            <person name="Singh A."/>
            <person name="Kumar Pinnaka A."/>
        </authorList>
    </citation>
    <scope>NUCLEOTIDE SEQUENCE [LARGE SCALE GENOMIC DNA]</scope>
    <source>
        <strain evidence="4 5">DSE10</strain>
    </source>
</reference>
<keyword evidence="1 4" id="KW-0378">Hydrolase</keyword>
<evidence type="ECO:0000313" key="4">
    <source>
        <dbReference type="EMBL" id="EMR07025.1"/>
    </source>
</evidence>
<dbReference type="PATRIC" id="fig|1235279.3.peg.1160"/>
<dbReference type="FunFam" id="3.30.70.360:FF:000001">
    <property type="entry name" value="N-acetyldiaminopimelate deacetylase"/>
    <property type="match status" value="1"/>
</dbReference>
<dbReference type="STRING" id="1235279.C772_01161"/>
<comment type="cofactor">
    <cofactor evidence="2">
        <name>Mn(2+)</name>
        <dbReference type="ChEBI" id="CHEBI:29035"/>
    </cofactor>
    <text evidence="2">The Mn(2+) ion enhances activity.</text>
</comment>
<feature type="binding site" evidence="2">
    <location>
        <position position="166"/>
    </location>
    <ligand>
        <name>Mn(2+)</name>
        <dbReference type="ChEBI" id="CHEBI:29035"/>
        <label>2</label>
    </ligand>
</feature>
<dbReference type="RefSeq" id="WP_008298138.1">
    <property type="nucleotide sequence ID" value="NZ_AOFT01000004.1"/>
</dbReference>
<dbReference type="InterPro" id="IPR036264">
    <property type="entry name" value="Bact_exopeptidase_dim_dom"/>
</dbReference>
<organism evidence="4 5">
    <name type="scientific">Bhargavaea cecembensis DSE10</name>
    <dbReference type="NCBI Taxonomy" id="1235279"/>
    <lineage>
        <taxon>Bacteria</taxon>
        <taxon>Bacillati</taxon>
        <taxon>Bacillota</taxon>
        <taxon>Bacilli</taxon>
        <taxon>Bacillales</taxon>
        <taxon>Caryophanaceae</taxon>
        <taxon>Bhargavaea</taxon>
    </lineage>
</organism>
<dbReference type="PIRSF" id="PIRSF005962">
    <property type="entry name" value="Pept_M20D_amidohydro"/>
    <property type="match status" value="1"/>
</dbReference>